<proteinExistence type="inferred from homology"/>
<dbReference type="PANTHER" id="PTHR10920:SF18">
    <property type="entry name" value="RRNA METHYLTRANSFERASE 2, MITOCHONDRIAL"/>
    <property type="match status" value="1"/>
</dbReference>
<dbReference type="EMBL" id="BPLQ01005410">
    <property type="protein sequence ID" value="GIY14819.1"/>
    <property type="molecule type" value="Genomic_DNA"/>
</dbReference>
<organism evidence="9 10">
    <name type="scientific">Caerostris darwini</name>
    <dbReference type="NCBI Taxonomy" id="1538125"/>
    <lineage>
        <taxon>Eukaryota</taxon>
        <taxon>Metazoa</taxon>
        <taxon>Ecdysozoa</taxon>
        <taxon>Arthropoda</taxon>
        <taxon>Chelicerata</taxon>
        <taxon>Arachnida</taxon>
        <taxon>Araneae</taxon>
        <taxon>Araneomorphae</taxon>
        <taxon>Entelegynae</taxon>
        <taxon>Araneoidea</taxon>
        <taxon>Araneidae</taxon>
        <taxon>Caerostris</taxon>
    </lineage>
</organism>
<dbReference type="GO" id="GO:0008650">
    <property type="term" value="F:rRNA (uridine-2'-O-)-methyltransferase activity"/>
    <property type="evidence" value="ECO:0007669"/>
    <property type="project" value="TreeGrafter"/>
</dbReference>
<keyword evidence="4" id="KW-0808">Transferase</keyword>
<keyword evidence="3 9" id="KW-0489">Methyltransferase</keyword>
<accession>A0AAV4R182</accession>
<feature type="active site" description="Proton acceptor" evidence="7">
    <location>
        <position position="203"/>
    </location>
</feature>
<evidence type="ECO:0000256" key="4">
    <source>
        <dbReference type="ARBA" id="ARBA00022679"/>
    </source>
</evidence>
<dbReference type="SUPFAM" id="SSF53335">
    <property type="entry name" value="S-adenosyl-L-methionine-dependent methyltransferases"/>
    <property type="match status" value="1"/>
</dbReference>
<evidence type="ECO:0000313" key="9">
    <source>
        <dbReference type="EMBL" id="GIY14819.1"/>
    </source>
</evidence>
<evidence type="ECO:0000256" key="3">
    <source>
        <dbReference type="ARBA" id="ARBA00022603"/>
    </source>
</evidence>
<dbReference type="InterPro" id="IPR050082">
    <property type="entry name" value="RNA_methyltr_RlmE"/>
</dbReference>
<dbReference type="InterPro" id="IPR002877">
    <property type="entry name" value="RNA_MeTrfase_FtsJ_dom"/>
</dbReference>
<protein>
    <recommendedName>
        <fullName evidence="6">rRNA methyltransferase 2, mitochondrial</fullName>
    </recommendedName>
</protein>
<evidence type="ECO:0000259" key="8">
    <source>
        <dbReference type="Pfam" id="PF01728"/>
    </source>
</evidence>
<dbReference type="PIRSF" id="PIRSF005461">
    <property type="entry name" value="23S_rRNA_mtase"/>
    <property type="match status" value="1"/>
</dbReference>
<gene>
    <name evidence="9" type="primary">CG11447</name>
    <name evidence="9" type="ORF">CDAR_45851</name>
</gene>
<evidence type="ECO:0000256" key="6">
    <source>
        <dbReference type="ARBA" id="ARBA00041184"/>
    </source>
</evidence>
<dbReference type="InterPro" id="IPR015507">
    <property type="entry name" value="rRNA-MeTfrase_E"/>
</dbReference>
<keyword evidence="5 7" id="KW-0949">S-adenosyl-L-methionine</keyword>
<keyword evidence="10" id="KW-1185">Reference proteome</keyword>
<feature type="domain" description="Ribosomal RNA methyltransferase FtsJ" evidence="8">
    <location>
        <begin position="60"/>
        <end position="245"/>
    </location>
</feature>
<dbReference type="Gene3D" id="3.40.50.150">
    <property type="entry name" value="Vaccinia Virus protein VP39"/>
    <property type="match status" value="1"/>
</dbReference>
<sequence length="251" mass="28162">MPIFKSFQFVYFIQSRNINLSCVLNKIVPNNLKGKSKSSQEWLTRQLNDEYVIKSRYHGYRCRSAFKLLEIDKKYKILKPGLSVVDCGAAPGSWTQVVVNKLKLDQEPTDKLQKGIAIAVDLQLIQPIKGAIVLSESNFILPETQEKIKSLLPSGEADVVLSDMAPKATGTHDLDNTAIIHLVYSALKFSIAVLKADGVFLCKVWDGSDVEKFYQTLQSLFTTVKRIKPKASRCNSSEIFLIGIGYKKMNK</sequence>
<dbReference type="InterPro" id="IPR029063">
    <property type="entry name" value="SAM-dependent_MTases_sf"/>
</dbReference>
<dbReference type="GO" id="GO:0005739">
    <property type="term" value="C:mitochondrion"/>
    <property type="evidence" value="ECO:0007669"/>
    <property type="project" value="TreeGrafter"/>
</dbReference>
<evidence type="ECO:0000256" key="1">
    <source>
        <dbReference type="ARBA" id="ARBA00009258"/>
    </source>
</evidence>
<name>A0AAV4R182_9ARAC</name>
<evidence type="ECO:0000256" key="7">
    <source>
        <dbReference type="PIRSR" id="PIRSR005461-1"/>
    </source>
</evidence>
<dbReference type="PANTHER" id="PTHR10920">
    <property type="entry name" value="RIBOSOMAL RNA METHYLTRANSFERASE"/>
    <property type="match status" value="1"/>
</dbReference>
<dbReference type="HAMAP" id="MF_01547">
    <property type="entry name" value="RNA_methyltr_E"/>
    <property type="match status" value="1"/>
</dbReference>
<evidence type="ECO:0000313" key="10">
    <source>
        <dbReference type="Proteomes" id="UP001054837"/>
    </source>
</evidence>
<evidence type="ECO:0000256" key="5">
    <source>
        <dbReference type="ARBA" id="ARBA00022691"/>
    </source>
</evidence>
<comment type="similarity">
    <text evidence="1">Belongs to the class I-like SAM-binding methyltransferase superfamily. RNA methyltransferase RlmE family.</text>
</comment>
<dbReference type="AlphaFoldDB" id="A0AAV4R182"/>
<keyword evidence="2" id="KW-0698">rRNA processing</keyword>
<evidence type="ECO:0000256" key="2">
    <source>
        <dbReference type="ARBA" id="ARBA00022552"/>
    </source>
</evidence>
<dbReference type="Pfam" id="PF01728">
    <property type="entry name" value="FtsJ"/>
    <property type="match status" value="1"/>
</dbReference>
<comment type="caution">
    <text evidence="9">The sequence shown here is derived from an EMBL/GenBank/DDBJ whole genome shotgun (WGS) entry which is preliminary data.</text>
</comment>
<dbReference type="Proteomes" id="UP001054837">
    <property type="component" value="Unassembled WGS sequence"/>
</dbReference>
<reference evidence="9 10" key="1">
    <citation type="submission" date="2021-06" db="EMBL/GenBank/DDBJ databases">
        <title>Caerostris darwini draft genome.</title>
        <authorList>
            <person name="Kono N."/>
            <person name="Arakawa K."/>
        </authorList>
    </citation>
    <scope>NUCLEOTIDE SEQUENCE [LARGE SCALE GENOMIC DNA]</scope>
</reference>